<accession>A0A1I8AIV3</accession>
<keyword evidence="2" id="KW-1185">Reference proteome</keyword>
<dbReference type="WBParaSite" id="L893_g5918.t1">
    <property type="protein sequence ID" value="L893_g5918.t1"/>
    <property type="gene ID" value="L893_g5918"/>
</dbReference>
<organism evidence="2 3">
    <name type="scientific">Steinernema glaseri</name>
    <dbReference type="NCBI Taxonomy" id="37863"/>
    <lineage>
        <taxon>Eukaryota</taxon>
        <taxon>Metazoa</taxon>
        <taxon>Ecdysozoa</taxon>
        <taxon>Nematoda</taxon>
        <taxon>Chromadorea</taxon>
        <taxon>Rhabditida</taxon>
        <taxon>Tylenchina</taxon>
        <taxon>Panagrolaimomorpha</taxon>
        <taxon>Strongyloidoidea</taxon>
        <taxon>Steinernematidae</taxon>
        <taxon>Steinernema</taxon>
    </lineage>
</organism>
<evidence type="ECO:0000256" key="1">
    <source>
        <dbReference type="SAM" id="MobiDB-lite"/>
    </source>
</evidence>
<protein>
    <submittedName>
        <fullName evidence="3">Uncharacterized protein</fullName>
    </submittedName>
</protein>
<name>A0A1I8AIV3_9BILA</name>
<reference evidence="3" key="1">
    <citation type="submission" date="2016-11" db="UniProtKB">
        <authorList>
            <consortium name="WormBaseParasite"/>
        </authorList>
    </citation>
    <scope>IDENTIFICATION</scope>
</reference>
<evidence type="ECO:0000313" key="2">
    <source>
        <dbReference type="Proteomes" id="UP000095287"/>
    </source>
</evidence>
<dbReference type="AlphaFoldDB" id="A0A1I8AIV3"/>
<evidence type="ECO:0000313" key="3">
    <source>
        <dbReference type="WBParaSite" id="L893_g5918.t1"/>
    </source>
</evidence>
<sequence length="71" mass="7756">MIRHEDSGVGVLHHGHFLCAEYVMFGGSLTAGKDRSARDSGSLNDARFVDQRRPSIGPHLPSIPMGWSPHC</sequence>
<dbReference type="Proteomes" id="UP000095287">
    <property type="component" value="Unplaced"/>
</dbReference>
<proteinExistence type="predicted"/>
<feature type="region of interest" description="Disordered" evidence="1">
    <location>
        <begin position="32"/>
        <end position="71"/>
    </location>
</feature>